<comment type="caution">
    <text evidence="3">The sequence shown here is derived from an EMBL/GenBank/DDBJ whole genome shotgun (WGS) entry which is preliminary data.</text>
</comment>
<sequence length="156" mass="16763">MNETQPQDRSTHPITIRRLDHVVLRARDAEALVAFYCDVLGCTLEKQQDDLGLIQVRAGASLIDFVTVDGPLGRNFPRAPAMDAPNMDHFCVAVASWDADAILAHLKAHGVEPGDVSERYGADGTGPSIYLHDPEGNLVELKGPSTTGKTTDKTAG</sequence>
<reference evidence="3 4" key="1">
    <citation type="submission" date="2018-10" db="EMBL/GenBank/DDBJ databases">
        <title>Genomic Encyclopedia of Archaeal and Bacterial Type Strains, Phase II (KMG-II): from individual species to whole genera.</title>
        <authorList>
            <person name="Goeker M."/>
        </authorList>
    </citation>
    <scope>NUCLEOTIDE SEQUENCE [LARGE SCALE GENOMIC DNA]</scope>
    <source>
        <strain evidence="3 4">DSM 25217</strain>
    </source>
</reference>
<gene>
    <name evidence="3" type="ORF">BXY39_2220</name>
</gene>
<dbReference type="InterPro" id="IPR004360">
    <property type="entry name" value="Glyas_Fos-R_dOase_dom"/>
</dbReference>
<dbReference type="RefSeq" id="WP_121938866.1">
    <property type="nucleotide sequence ID" value="NZ_REFR01000011.1"/>
</dbReference>
<name>A0A3M0CE74_9PROT</name>
<feature type="domain" description="VOC" evidence="2">
    <location>
        <begin position="18"/>
        <end position="144"/>
    </location>
</feature>
<protein>
    <submittedName>
        <fullName evidence="3">Glyoxylase I family protein</fullName>
    </submittedName>
</protein>
<dbReference type="InParanoid" id="A0A3M0CE74"/>
<dbReference type="AlphaFoldDB" id="A0A3M0CE74"/>
<proteinExistence type="predicted"/>
<dbReference type="PANTHER" id="PTHR21366:SF14">
    <property type="entry name" value="GLYOXALASE DOMAIN-CONTAINING PROTEIN 5"/>
    <property type="match status" value="1"/>
</dbReference>
<keyword evidence="4" id="KW-1185">Reference proteome</keyword>
<dbReference type="PANTHER" id="PTHR21366">
    <property type="entry name" value="GLYOXALASE FAMILY PROTEIN"/>
    <property type="match status" value="1"/>
</dbReference>
<evidence type="ECO:0000313" key="4">
    <source>
        <dbReference type="Proteomes" id="UP000271227"/>
    </source>
</evidence>
<organism evidence="3 4">
    <name type="scientific">Eilatimonas milleporae</name>
    <dbReference type="NCBI Taxonomy" id="911205"/>
    <lineage>
        <taxon>Bacteria</taxon>
        <taxon>Pseudomonadati</taxon>
        <taxon>Pseudomonadota</taxon>
        <taxon>Alphaproteobacteria</taxon>
        <taxon>Kordiimonadales</taxon>
        <taxon>Kordiimonadaceae</taxon>
        <taxon>Eilatimonas</taxon>
    </lineage>
</organism>
<dbReference type="PROSITE" id="PS51819">
    <property type="entry name" value="VOC"/>
    <property type="match status" value="1"/>
</dbReference>
<feature type="region of interest" description="Disordered" evidence="1">
    <location>
        <begin position="133"/>
        <end position="156"/>
    </location>
</feature>
<evidence type="ECO:0000259" key="2">
    <source>
        <dbReference type="PROSITE" id="PS51819"/>
    </source>
</evidence>
<dbReference type="OrthoDB" id="9803142at2"/>
<dbReference type="SUPFAM" id="SSF54593">
    <property type="entry name" value="Glyoxalase/Bleomycin resistance protein/Dihydroxybiphenyl dioxygenase"/>
    <property type="match status" value="1"/>
</dbReference>
<dbReference type="InterPro" id="IPR050383">
    <property type="entry name" value="GlyoxalaseI/FosfomycinResist"/>
</dbReference>
<accession>A0A3M0CE74</accession>
<evidence type="ECO:0000256" key="1">
    <source>
        <dbReference type="SAM" id="MobiDB-lite"/>
    </source>
</evidence>
<dbReference type="InterPro" id="IPR037523">
    <property type="entry name" value="VOC_core"/>
</dbReference>
<dbReference type="Pfam" id="PF00903">
    <property type="entry name" value="Glyoxalase"/>
    <property type="match status" value="1"/>
</dbReference>
<dbReference type="Proteomes" id="UP000271227">
    <property type="component" value="Unassembled WGS sequence"/>
</dbReference>
<dbReference type="Gene3D" id="3.10.180.10">
    <property type="entry name" value="2,3-Dihydroxybiphenyl 1,2-Dioxygenase, domain 1"/>
    <property type="match status" value="1"/>
</dbReference>
<dbReference type="InterPro" id="IPR029068">
    <property type="entry name" value="Glyas_Bleomycin-R_OHBP_Dase"/>
</dbReference>
<dbReference type="EMBL" id="REFR01000011">
    <property type="protein sequence ID" value="RMB08124.1"/>
    <property type="molecule type" value="Genomic_DNA"/>
</dbReference>
<evidence type="ECO:0000313" key="3">
    <source>
        <dbReference type="EMBL" id="RMB08124.1"/>
    </source>
</evidence>